<name>A0A2P6QFB5_ROSCH</name>
<dbReference type="AlphaFoldDB" id="A0A2P6QFB5"/>
<dbReference type="Gramene" id="PRQ32867">
    <property type="protein sequence ID" value="PRQ32867"/>
    <property type="gene ID" value="RchiOBHm_Chr5g0051181"/>
</dbReference>
<organism evidence="3 4">
    <name type="scientific">Rosa chinensis</name>
    <name type="common">China rose</name>
    <dbReference type="NCBI Taxonomy" id="74649"/>
    <lineage>
        <taxon>Eukaryota</taxon>
        <taxon>Viridiplantae</taxon>
        <taxon>Streptophyta</taxon>
        <taxon>Embryophyta</taxon>
        <taxon>Tracheophyta</taxon>
        <taxon>Spermatophyta</taxon>
        <taxon>Magnoliopsida</taxon>
        <taxon>eudicotyledons</taxon>
        <taxon>Gunneridae</taxon>
        <taxon>Pentapetalae</taxon>
        <taxon>rosids</taxon>
        <taxon>fabids</taxon>
        <taxon>Rosales</taxon>
        <taxon>Rosaceae</taxon>
        <taxon>Rosoideae</taxon>
        <taxon>Rosoideae incertae sedis</taxon>
        <taxon>Rosa</taxon>
    </lineage>
</organism>
<dbReference type="InterPro" id="IPR029480">
    <property type="entry name" value="Transpos_assoc"/>
</dbReference>
<accession>A0A2P6QFB5</accession>
<evidence type="ECO:0000313" key="4">
    <source>
        <dbReference type="Proteomes" id="UP000238479"/>
    </source>
</evidence>
<evidence type="ECO:0000313" key="3">
    <source>
        <dbReference type="EMBL" id="PRQ32867.1"/>
    </source>
</evidence>
<dbReference type="Proteomes" id="UP000238479">
    <property type="component" value="Chromosome 5"/>
</dbReference>
<keyword evidence="4" id="KW-1185">Reference proteome</keyword>
<dbReference type="OMA" id="IDKSWMQ"/>
<evidence type="ECO:0000256" key="1">
    <source>
        <dbReference type="SAM" id="MobiDB-lite"/>
    </source>
</evidence>
<protein>
    <submittedName>
        <fullName evidence="3">Putative Transposase-associated domain-containing protein</fullName>
    </submittedName>
</protein>
<dbReference type="EMBL" id="PDCK01000043">
    <property type="protein sequence ID" value="PRQ32867.1"/>
    <property type="molecule type" value="Genomic_DNA"/>
</dbReference>
<gene>
    <name evidence="3" type="ORF">RchiOBHm_Chr5g0051181</name>
</gene>
<evidence type="ECO:0000259" key="2">
    <source>
        <dbReference type="Pfam" id="PF13963"/>
    </source>
</evidence>
<proteinExistence type="predicted"/>
<feature type="region of interest" description="Disordered" evidence="1">
    <location>
        <begin position="71"/>
        <end position="96"/>
    </location>
</feature>
<comment type="caution">
    <text evidence="3">The sequence shown here is derived from an EMBL/GenBank/DDBJ whole genome shotgun (WGS) entry which is preliminary data.</text>
</comment>
<dbReference type="Pfam" id="PF13963">
    <property type="entry name" value="Transpos_assoc"/>
    <property type="match status" value="1"/>
</dbReference>
<feature type="compositionally biased region" description="Acidic residues" evidence="1">
    <location>
        <begin position="71"/>
        <end position="84"/>
    </location>
</feature>
<feature type="domain" description="Transposase-associated" evidence="2">
    <location>
        <begin position="5"/>
        <end position="69"/>
    </location>
</feature>
<sequence>MPIDKSWMQLSRSDPKYNQGVTEFLDYVIICPCKVCGLNRDRLVMSKVHWHLLRYGIKPHYTFWNLHGEAEDDNSDESEDDTNSETDRGADNGATPMELCDDMQDLIEEIFLQDPNEDAQRFYKLLDWWRHHYMRIAKSIQTCHLLSS</sequence>
<reference evidence="3 4" key="1">
    <citation type="journal article" date="2018" name="Nat. Genet.">
        <title>The Rosa genome provides new insights in the design of modern roses.</title>
        <authorList>
            <person name="Bendahmane M."/>
        </authorList>
    </citation>
    <scope>NUCLEOTIDE SEQUENCE [LARGE SCALE GENOMIC DNA]</scope>
    <source>
        <strain evidence="4">cv. Old Blush</strain>
    </source>
</reference>